<feature type="domain" description="Helitron helicase-like" evidence="1">
    <location>
        <begin position="208"/>
        <end position="391"/>
    </location>
</feature>
<evidence type="ECO:0000313" key="2">
    <source>
        <dbReference type="EMBL" id="WOG95440.1"/>
    </source>
</evidence>
<organism evidence="2 3">
    <name type="scientific">Daucus carota subsp. sativus</name>
    <name type="common">Carrot</name>
    <dbReference type="NCBI Taxonomy" id="79200"/>
    <lineage>
        <taxon>Eukaryota</taxon>
        <taxon>Viridiplantae</taxon>
        <taxon>Streptophyta</taxon>
        <taxon>Embryophyta</taxon>
        <taxon>Tracheophyta</taxon>
        <taxon>Spermatophyta</taxon>
        <taxon>Magnoliopsida</taxon>
        <taxon>eudicotyledons</taxon>
        <taxon>Gunneridae</taxon>
        <taxon>Pentapetalae</taxon>
        <taxon>asterids</taxon>
        <taxon>campanulids</taxon>
        <taxon>Apiales</taxon>
        <taxon>Apiaceae</taxon>
        <taxon>Apioideae</taxon>
        <taxon>Scandiceae</taxon>
        <taxon>Daucinae</taxon>
        <taxon>Daucus</taxon>
        <taxon>Daucus sect. Daucus</taxon>
    </lineage>
</organism>
<keyword evidence="3" id="KW-1185">Reference proteome</keyword>
<dbReference type="PANTHER" id="PTHR45786:SF74">
    <property type="entry name" value="ATP-DEPENDENT DNA HELICASE"/>
    <property type="match status" value="1"/>
</dbReference>
<evidence type="ECO:0000313" key="3">
    <source>
        <dbReference type="Proteomes" id="UP000077755"/>
    </source>
</evidence>
<reference evidence="2" key="1">
    <citation type="journal article" date="2016" name="Nat. Genet.">
        <title>A high-quality carrot genome assembly provides new insights into carotenoid accumulation and asterid genome evolution.</title>
        <authorList>
            <person name="Iorizzo M."/>
            <person name="Ellison S."/>
            <person name="Senalik D."/>
            <person name="Zeng P."/>
            <person name="Satapoomin P."/>
            <person name="Huang J."/>
            <person name="Bowman M."/>
            <person name="Iovene M."/>
            <person name="Sanseverino W."/>
            <person name="Cavagnaro P."/>
            <person name="Yildiz M."/>
            <person name="Macko-Podgorni A."/>
            <person name="Moranska E."/>
            <person name="Grzebelus E."/>
            <person name="Grzebelus D."/>
            <person name="Ashrafi H."/>
            <person name="Zheng Z."/>
            <person name="Cheng S."/>
            <person name="Spooner D."/>
            <person name="Van Deynze A."/>
            <person name="Simon P."/>
        </authorList>
    </citation>
    <scope>NUCLEOTIDE SEQUENCE</scope>
    <source>
        <tissue evidence="2">Leaf</tissue>
    </source>
</reference>
<name>A0AAF0WWJ0_DAUCS</name>
<dbReference type="PANTHER" id="PTHR45786">
    <property type="entry name" value="DNA BINDING PROTEIN-LIKE"/>
    <property type="match status" value="1"/>
</dbReference>
<accession>A0AAF0WWJ0</accession>
<dbReference type="Pfam" id="PF14214">
    <property type="entry name" value="Helitron_like_N"/>
    <property type="match status" value="1"/>
</dbReference>
<dbReference type="EMBL" id="CP093346">
    <property type="protein sequence ID" value="WOG95440.1"/>
    <property type="molecule type" value="Genomic_DNA"/>
</dbReference>
<dbReference type="Proteomes" id="UP000077755">
    <property type="component" value="Chromosome 4"/>
</dbReference>
<sequence>MFAFASLGVQVDKLINKSKGPYVFRAGGQVYHNTSSLLPPTGKKPQFAQLYIYDTDHEVNNRISTLKKADKIDHSIVQDLTQMLDQHNNLVKSFRRARDMFKAQPTTTFHLRMPETRSTDGRQYNIPSVSEVAGLIVGDLSKKKFERDIIVRHRAKGVTHINELHPSYMAMVYPLIHPHGEDGYRLGIPLEDKGSRTYKRQQLSMCQYYCFRFQQRLNEGHALLQAGRLLQQYMVDAYMAVEQERFRWIQTHQKELRTELYSGLMDAVQRGDSDCSIIGKSIILPSSHTGGPRYRAQNYQDAMAICRWIGYPDLFITFTCNPKWPEINDMLNMIGQRDDPNRIDVVCRVFQIKLQELIQYLKKEQPFGIIMACMYTIEFQKRGLPHAHILLFLHPSMKNPSADYIDTIISAEIPDPNTDPEAYNAVKRSMLHGPCGQANKSSPCMFQGKCSKHFPKKFTERTTIGEDGFPIYRRRNTGIQVQKGNTLLDNRYVVPYNRNLLVKFDAHINVELCNSARSIKYLFKYINKGPDRATAVVENIEEKDEIKTYLDCRYISANEACWRIFQFSINYRYPAVERLPFHLPGEHTVVFEEDKCVENVLSVPGVAKTKFTEWLETNKRHEDARSLTYSEFPREWVWNAKDKIWTRRKKGVVVGRIYFAHPASGERFYMRMLLNFVKGSTSFESIRTVNGVTYPNYKAACYALGLLDDDKEWTDCLSEAAVWATGNELRNLFVTILIHCQVSDVRQLWITHSGTLSEDILLLQRKRFRVPELQLTPQQIETYTLLEIEELMQKLGKSIKDIDGMPQLDSSLTRDTGNRLFNEELDYDRVALKALHGKLLGKLNIYQKEAYDSIVHSVEHDQGKLINDSASCCNNSNSSFAHAKWSNSTLSLPYSIKSF</sequence>
<evidence type="ECO:0000259" key="1">
    <source>
        <dbReference type="Pfam" id="PF14214"/>
    </source>
</evidence>
<protein>
    <recommendedName>
        <fullName evidence="1">Helitron helicase-like domain-containing protein</fullName>
    </recommendedName>
</protein>
<reference evidence="2" key="2">
    <citation type="submission" date="2022-03" db="EMBL/GenBank/DDBJ databases">
        <title>Draft title - Genomic analysis of global carrot germplasm unveils the trajectory of domestication and the origin of high carotenoid orange carrot.</title>
        <authorList>
            <person name="Iorizzo M."/>
            <person name="Ellison S."/>
            <person name="Senalik D."/>
            <person name="Macko-Podgorni A."/>
            <person name="Grzebelus D."/>
            <person name="Bostan H."/>
            <person name="Rolling W."/>
            <person name="Curaba J."/>
            <person name="Simon P."/>
        </authorList>
    </citation>
    <scope>NUCLEOTIDE SEQUENCE</scope>
    <source>
        <tissue evidence="2">Leaf</tissue>
    </source>
</reference>
<dbReference type="AlphaFoldDB" id="A0AAF0WWJ0"/>
<gene>
    <name evidence="2" type="ORF">DCAR_0414759</name>
</gene>
<proteinExistence type="predicted"/>
<dbReference type="InterPro" id="IPR025476">
    <property type="entry name" value="Helitron_helicase-like"/>
</dbReference>